<name>A0A8H3FCN3_9LECA</name>
<keyword evidence="1" id="KW-0645">Protease</keyword>
<dbReference type="Proteomes" id="UP000664534">
    <property type="component" value="Unassembled WGS sequence"/>
</dbReference>
<dbReference type="InterPro" id="IPR036852">
    <property type="entry name" value="Peptidase_S8/S53_dom_sf"/>
</dbReference>
<keyword evidence="6" id="KW-1185">Reference proteome</keyword>
<feature type="domain" description="Peptidase S8/S53" evidence="4">
    <location>
        <begin position="5"/>
        <end position="54"/>
    </location>
</feature>
<keyword evidence="3" id="KW-0720">Serine protease</keyword>
<evidence type="ECO:0000256" key="3">
    <source>
        <dbReference type="ARBA" id="ARBA00022825"/>
    </source>
</evidence>
<dbReference type="AlphaFoldDB" id="A0A8H3FCN3"/>
<dbReference type="PROSITE" id="PS00138">
    <property type="entry name" value="SUBTILASE_SER"/>
    <property type="match status" value="1"/>
</dbReference>
<dbReference type="GO" id="GO:0004252">
    <property type="term" value="F:serine-type endopeptidase activity"/>
    <property type="evidence" value="ECO:0007669"/>
    <property type="project" value="InterPro"/>
</dbReference>
<dbReference type="Gene3D" id="3.40.50.200">
    <property type="entry name" value="Peptidase S8/S53 domain"/>
    <property type="match status" value="1"/>
</dbReference>
<proteinExistence type="predicted"/>
<dbReference type="Pfam" id="PF00082">
    <property type="entry name" value="Peptidase_S8"/>
    <property type="match status" value="1"/>
</dbReference>
<protein>
    <recommendedName>
        <fullName evidence="4">Peptidase S8/S53 domain-containing protein</fullName>
    </recommendedName>
</protein>
<dbReference type="InterPro" id="IPR000209">
    <property type="entry name" value="Peptidase_S8/S53_dom"/>
</dbReference>
<evidence type="ECO:0000256" key="2">
    <source>
        <dbReference type="ARBA" id="ARBA00022801"/>
    </source>
</evidence>
<evidence type="ECO:0000313" key="6">
    <source>
        <dbReference type="Proteomes" id="UP000664534"/>
    </source>
</evidence>
<evidence type="ECO:0000256" key="1">
    <source>
        <dbReference type="ARBA" id="ARBA00022670"/>
    </source>
</evidence>
<accession>A0A8H3FCN3</accession>
<dbReference type="OrthoDB" id="749792at2759"/>
<evidence type="ECO:0000313" key="5">
    <source>
        <dbReference type="EMBL" id="CAF9922857.1"/>
    </source>
</evidence>
<comment type="caution">
    <text evidence="5">The sequence shown here is derived from an EMBL/GenBank/DDBJ whole genome shotgun (WGS) entry which is preliminary data.</text>
</comment>
<keyword evidence="2" id="KW-0378">Hydrolase</keyword>
<sequence>MVCNWLRKWNTTSQGTSVATPQVAGVAAILIVAYGMRTAAQVKETIVRLAHSKNGGPHAIYVGNPGEYCRTRRKRAARLDKRAIASESADLVCEAEPFSTTNSAVATAKVT</sequence>
<evidence type="ECO:0000259" key="4">
    <source>
        <dbReference type="Pfam" id="PF00082"/>
    </source>
</evidence>
<reference evidence="5" key="1">
    <citation type="submission" date="2021-03" db="EMBL/GenBank/DDBJ databases">
        <authorList>
            <person name="Tagirdzhanova G."/>
        </authorList>
    </citation>
    <scope>NUCLEOTIDE SEQUENCE</scope>
</reference>
<dbReference type="EMBL" id="CAJPDT010000032">
    <property type="protein sequence ID" value="CAF9922857.1"/>
    <property type="molecule type" value="Genomic_DNA"/>
</dbReference>
<dbReference type="GO" id="GO:0006508">
    <property type="term" value="P:proteolysis"/>
    <property type="evidence" value="ECO:0007669"/>
    <property type="project" value="UniProtKB-KW"/>
</dbReference>
<organism evidence="5 6">
    <name type="scientific">Imshaugia aleurites</name>
    <dbReference type="NCBI Taxonomy" id="172621"/>
    <lineage>
        <taxon>Eukaryota</taxon>
        <taxon>Fungi</taxon>
        <taxon>Dikarya</taxon>
        <taxon>Ascomycota</taxon>
        <taxon>Pezizomycotina</taxon>
        <taxon>Lecanoromycetes</taxon>
        <taxon>OSLEUM clade</taxon>
        <taxon>Lecanoromycetidae</taxon>
        <taxon>Lecanorales</taxon>
        <taxon>Lecanorineae</taxon>
        <taxon>Parmeliaceae</taxon>
        <taxon>Imshaugia</taxon>
    </lineage>
</organism>
<dbReference type="SUPFAM" id="SSF52743">
    <property type="entry name" value="Subtilisin-like"/>
    <property type="match status" value="1"/>
</dbReference>
<gene>
    <name evidence="5" type="ORF">IMSHALPRED_005771</name>
</gene>
<feature type="non-terminal residue" evidence="5">
    <location>
        <position position="111"/>
    </location>
</feature>
<dbReference type="InterPro" id="IPR023828">
    <property type="entry name" value="Peptidase_S8_Ser-AS"/>
</dbReference>